<evidence type="ECO:0000256" key="2">
    <source>
        <dbReference type="ARBA" id="ARBA00004308"/>
    </source>
</evidence>
<dbReference type="PRINTS" id="PR00261">
    <property type="entry name" value="LDLRECEPTOR"/>
</dbReference>
<dbReference type="Gene3D" id="4.10.400.10">
    <property type="entry name" value="Low-density Lipoprotein Receptor"/>
    <property type="match status" value="2"/>
</dbReference>
<evidence type="ECO:0000313" key="12">
    <source>
        <dbReference type="WBParaSite" id="ALUE_0000591101-mRNA-1"/>
    </source>
</evidence>
<accession>A0A0M3HTF2</accession>
<keyword evidence="11" id="KW-1185">Reference proteome</keyword>
<comment type="caution">
    <text evidence="10">Lacks conserved residue(s) required for the propagation of feature annotation.</text>
</comment>
<name>A0A0M3HTF2_ASCLU</name>
<evidence type="ECO:0000256" key="1">
    <source>
        <dbReference type="ARBA" id="ARBA00004167"/>
    </source>
</evidence>
<dbReference type="InterPro" id="IPR036055">
    <property type="entry name" value="LDL_receptor-like_sf"/>
</dbReference>
<evidence type="ECO:0000256" key="10">
    <source>
        <dbReference type="PROSITE-ProRule" id="PRU00124"/>
    </source>
</evidence>
<keyword evidence="8 10" id="KW-1015">Disulfide bond</keyword>
<dbReference type="PROSITE" id="PS50068">
    <property type="entry name" value="LDLRA_2"/>
    <property type="match status" value="2"/>
</dbReference>
<comment type="subcellular location">
    <subcellularLocation>
        <location evidence="2">Endomembrane system</location>
    </subcellularLocation>
    <subcellularLocation>
        <location evidence="1">Membrane</location>
        <topology evidence="1">Single-pass membrane protein</topology>
    </subcellularLocation>
</comment>
<evidence type="ECO:0000256" key="8">
    <source>
        <dbReference type="ARBA" id="ARBA00023157"/>
    </source>
</evidence>
<evidence type="ECO:0000256" key="9">
    <source>
        <dbReference type="ARBA" id="ARBA00023180"/>
    </source>
</evidence>
<dbReference type="InterPro" id="IPR050685">
    <property type="entry name" value="LDLR"/>
</dbReference>
<dbReference type="Proteomes" id="UP000036681">
    <property type="component" value="Unplaced"/>
</dbReference>
<dbReference type="FunFam" id="4.10.400.10:FF:000002">
    <property type="entry name" value="Low-density lipoprotein receptor-related protein 1"/>
    <property type="match status" value="1"/>
</dbReference>
<dbReference type="WBParaSite" id="ALUE_0000591101-mRNA-1">
    <property type="protein sequence ID" value="ALUE_0000591101-mRNA-1"/>
    <property type="gene ID" value="ALUE_0000591101"/>
</dbReference>
<dbReference type="PANTHER" id="PTHR24270">
    <property type="entry name" value="LOW-DENSITY LIPOPROTEIN RECEPTOR-RELATED"/>
    <property type="match status" value="1"/>
</dbReference>
<dbReference type="SUPFAM" id="SSF57424">
    <property type="entry name" value="LDL receptor-like module"/>
    <property type="match status" value="2"/>
</dbReference>
<dbReference type="GO" id="GO:0016192">
    <property type="term" value="P:vesicle-mediated transport"/>
    <property type="evidence" value="ECO:0007669"/>
    <property type="project" value="UniProtKB-ARBA"/>
</dbReference>
<dbReference type="SMART" id="SM00192">
    <property type="entry name" value="LDLa"/>
    <property type="match status" value="2"/>
</dbReference>
<protein>
    <submittedName>
        <fullName evidence="12">Low-density lipoprotein receptor domain class A</fullName>
    </submittedName>
</protein>
<sequence>LVCAFCRCRSVEEFRCDLGVQCIPKAWVCDGRLDCADGSDERYCMHKNIHPFMKSQGKHRSATLTCPSTWFFCRDASKCIHPADVCNGIADCRDRSDEEDFCENLKQLQRHIDEPYDD</sequence>
<dbReference type="InterPro" id="IPR023415">
    <property type="entry name" value="LDLR_class-A_CS"/>
</dbReference>
<dbReference type="GO" id="GO:0012505">
    <property type="term" value="C:endomembrane system"/>
    <property type="evidence" value="ECO:0007669"/>
    <property type="project" value="UniProtKB-SubCell"/>
</dbReference>
<keyword evidence="6" id="KW-1133">Transmembrane helix</keyword>
<evidence type="ECO:0000256" key="4">
    <source>
        <dbReference type="ARBA" id="ARBA00022729"/>
    </source>
</evidence>
<dbReference type="AlphaFoldDB" id="A0A0M3HTF2"/>
<reference evidence="12" key="1">
    <citation type="submission" date="2017-02" db="UniProtKB">
        <authorList>
            <consortium name="WormBaseParasite"/>
        </authorList>
    </citation>
    <scope>IDENTIFICATION</scope>
</reference>
<organism evidence="11 12">
    <name type="scientific">Ascaris lumbricoides</name>
    <name type="common">Giant roundworm</name>
    <dbReference type="NCBI Taxonomy" id="6252"/>
    <lineage>
        <taxon>Eukaryota</taxon>
        <taxon>Metazoa</taxon>
        <taxon>Ecdysozoa</taxon>
        <taxon>Nematoda</taxon>
        <taxon>Chromadorea</taxon>
        <taxon>Rhabditida</taxon>
        <taxon>Spirurina</taxon>
        <taxon>Ascaridomorpha</taxon>
        <taxon>Ascaridoidea</taxon>
        <taxon>Ascarididae</taxon>
        <taxon>Ascaris</taxon>
    </lineage>
</organism>
<keyword evidence="9" id="KW-0325">Glycoprotein</keyword>
<dbReference type="GO" id="GO:0005886">
    <property type="term" value="C:plasma membrane"/>
    <property type="evidence" value="ECO:0007669"/>
    <property type="project" value="TreeGrafter"/>
</dbReference>
<evidence type="ECO:0000256" key="7">
    <source>
        <dbReference type="ARBA" id="ARBA00023136"/>
    </source>
</evidence>
<evidence type="ECO:0000256" key="3">
    <source>
        <dbReference type="ARBA" id="ARBA00022692"/>
    </source>
</evidence>
<feature type="disulfide bond" evidence="10">
    <location>
        <begin position="29"/>
        <end position="44"/>
    </location>
</feature>
<dbReference type="InterPro" id="IPR002172">
    <property type="entry name" value="LDrepeatLR_classA_rpt"/>
</dbReference>
<evidence type="ECO:0000313" key="11">
    <source>
        <dbReference type="Proteomes" id="UP000036681"/>
    </source>
</evidence>
<evidence type="ECO:0000256" key="6">
    <source>
        <dbReference type="ARBA" id="ARBA00022989"/>
    </source>
</evidence>
<keyword evidence="5" id="KW-0677">Repeat</keyword>
<dbReference type="Pfam" id="PF00057">
    <property type="entry name" value="Ldl_recept_a"/>
    <property type="match status" value="2"/>
</dbReference>
<proteinExistence type="predicted"/>
<keyword evidence="3" id="KW-0812">Transmembrane</keyword>
<evidence type="ECO:0000256" key="5">
    <source>
        <dbReference type="ARBA" id="ARBA00022737"/>
    </source>
</evidence>
<dbReference type="CDD" id="cd00112">
    <property type="entry name" value="LDLa"/>
    <property type="match status" value="2"/>
</dbReference>
<keyword evidence="7" id="KW-0472">Membrane</keyword>
<keyword evidence="4" id="KW-0732">Signal</keyword>
<dbReference type="PROSITE" id="PS01209">
    <property type="entry name" value="LDLRA_1"/>
    <property type="match status" value="2"/>
</dbReference>